<dbReference type="Pfam" id="PF00076">
    <property type="entry name" value="RRM_1"/>
    <property type="match status" value="1"/>
</dbReference>
<dbReference type="AlphaFoldDB" id="A0A8J2NMX6"/>
<accession>A0A8J2NMX6</accession>
<keyword evidence="2" id="KW-0963">Cytoplasm</keyword>
<dbReference type="PROSITE" id="PS50102">
    <property type="entry name" value="RRM"/>
    <property type="match status" value="1"/>
</dbReference>
<keyword evidence="4 5" id="KW-0694">RNA-binding</keyword>
<evidence type="ECO:0000313" key="7">
    <source>
        <dbReference type="EMBL" id="CAG7711765.1"/>
    </source>
</evidence>
<evidence type="ECO:0000256" key="3">
    <source>
        <dbReference type="ARBA" id="ARBA00022737"/>
    </source>
</evidence>
<dbReference type="GO" id="GO:0005737">
    <property type="term" value="C:cytoplasm"/>
    <property type="evidence" value="ECO:0007669"/>
    <property type="project" value="UniProtKB-SubCell"/>
</dbReference>
<evidence type="ECO:0000313" key="8">
    <source>
        <dbReference type="Proteomes" id="UP000708208"/>
    </source>
</evidence>
<dbReference type="OrthoDB" id="1875751at2759"/>
<comment type="subcellular location">
    <subcellularLocation>
        <location evidence="1">Cytoplasm</location>
    </subcellularLocation>
</comment>
<evidence type="ECO:0000256" key="2">
    <source>
        <dbReference type="ARBA" id="ARBA00022490"/>
    </source>
</evidence>
<sequence length="70" mass="7761">DIVYWGIELGDYTIDGLQHYFRRFGEVVDAVVMKNPESGRSRGFGFVTFADPAIVDTVLSSGPHQLGRTV</sequence>
<evidence type="ECO:0000256" key="1">
    <source>
        <dbReference type="ARBA" id="ARBA00004496"/>
    </source>
</evidence>
<dbReference type="PANTHER" id="PTHR48032">
    <property type="entry name" value="RNA-BINDING PROTEIN MUSASHI HOMOLOG RBP6"/>
    <property type="match status" value="1"/>
</dbReference>
<reference evidence="7" key="1">
    <citation type="submission" date="2021-06" db="EMBL/GenBank/DDBJ databases">
        <authorList>
            <person name="Hodson N. C."/>
            <person name="Mongue J. A."/>
            <person name="Jaron S. K."/>
        </authorList>
    </citation>
    <scope>NUCLEOTIDE SEQUENCE</scope>
</reference>
<dbReference type="GO" id="GO:0006417">
    <property type="term" value="P:regulation of translation"/>
    <property type="evidence" value="ECO:0007669"/>
    <property type="project" value="TreeGrafter"/>
</dbReference>
<dbReference type="EMBL" id="CAJVCH010032414">
    <property type="protein sequence ID" value="CAG7711765.1"/>
    <property type="molecule type" value="Genomic_DNA"/>
</dbReference>
<dbReference type="GO" id="GO:0003729">
    <property type="term" value="F:mRNA binding"/>
    <property type="evidence" value="ECO:0007669"/>
    <property type="project" value="TreeGrafter"/>
</dbReference>
<protein>
    <recommendedName>
        <fullName evidence="6">RRM domain-containing protein</fullName>
    </recommendedName>
</protein>
<keyword evidence="8" id="KW-1185">Reference proteome</keyword>
<feature type="domain" description="RRM" evidence="6">
    <location>
        <begin position="1"/>
        <end position="70"/>
    </location>
</feature>
<name>A0A8J2NMX6_9HEXA</name>
<gene>
    <name evidence="7" type="ORF">AFUS01_LOCUS5117</name>
</gene>
<evidence type="ECO:0000256" key="4">
    <source>
        <dbReference type="ARBA" id="ARBA00022884"/>
    </source>
</evidence>
<dbReference type="Proteomes" id="UP000708208">
    <property type="component" value="Unassembled WGS sequence"/>
</dbReference>
<dbReference type="InterPro" id="IPR000504">
    <property type="entry name" value="RRM_dom"/>
</dbReference>
<comment type="caution">
    <text evidence="7">The sequence shown here is derived from an EMBL/GenBank/DDBJ whole genome shotgun (WGS) entry which is preliminary data.</text>
</comment>
<organism evidence="7 8">
    <name type="scientific">Allacma fusca</name>
    <dbReference type="NCBI Taxonomy" id="39272"/>
    <lineage>
        <taxon>Eukaryota</taxon>
        <taxon>Metazoa</taxon>
        <taxon>Ecdysozoa</taxon>
        <taxon>Arthropoda</taxon>
        <taxon>Hexapoda</taxon>
        <taxon>Collembola</taxon>
        <taxon>Symphypleona</taxon>
        <taxon>Sminthuridae</taxon>
        <taxon>Allacma</taxon>
    </lineage>
</organism>
<keyword evidence="3" id="KW-0677">Repeat</keyword>
<proteinExistence type="predicted"/>
<dbReference type="PANTHER" id="PTHR48032:SF18">
    <property type="entry name" value="RRM DOMAIN-CONTAINING PROTEIN"/>
    <property type="match status" value="1"/>
</dbReference>
<feature type="non-terminal residue" evidence="7">
    <location>
        <position position="1"/>
    </location>
</feature>
<evidence type="ECO:0000256" key="5">
    <source>
        <dbReference type="PROSITE-ProRule" id="PRU00176"/>
    </source>
</evidence>
<evidence type="ECO:0000259" key="6">
    <source>
        <dbReference type="PROSITE" id="PS50102"/>
    </source>
</evidence>